<keyword evidence="2" id="KW-1185">Reference proteome</keyword>
<gene>
    <name evidence="1" type="ORF">GDO78_018058</name>
</gene>
<accession>A0A8J6BER7</accession>
<sequence length="79" mass="8501">MVDCWMMMAAQGGNPPAEGNPSQPTILWSLLEEAVSLSALCLPAPCWISLLAGKNFVSFRGLFFLPLTITTGASDVRRC</sequence>
<protein>
    <submittedName>
        <fullName evidence="1">Uncharacterized protein</fullName>
    </submittedName>
</protein>
<evidence type="ECO:0000313" key="2">
    <source>
        <dbReference type="Proteomes" id="UP000770717"/>
    </source>
</evidence>
<dbReference type="EMBL" id="WNTK01028779">
    <property type="protein sequence ID" value="KAG9461118.1"/>
    <property type="molecule type" value="Genomic_DNA"/>
</dbReference>
<dbReference type="Proteomes" id="UP000770717">
    <property type="component" value="Unassembled WGS sequence"/>
</dbReference>
<evidence type="ECO:0000313" key="1">
    <source>
        <dbReference type="EMBL" id="KAG9461118.1"/>
    </source>
</evidence>
<proteinExistence type="predicted"/>
<organism evidence="1 2">
    <name type="scientific">Eleutherodactylus coqui</name>
    <name type="common">Puerto Rican coqui</name>
    <dbReference type="NCBI Taxonomy" id="57060"/>
    <lineage>
        <taxon>Eukaryota</taxon>
        <taxon>Metazoa</taxon>
        <taxon>Chordata</taxon>
        <taxon>Craniata</taxon>
        <taxon>Vertebrata</taxon>
        <taxon>Euteleostomi</taxon>
        <taxon>Amphibia</taxon>
        <taxon>Batrachia</taxon>
        <taxon>Anura</taxon>
        <taxon>Neobatrachia</taxon>
        <taxon>Hyloidea</taxon>
        <taxon>Eleutherodactylidae</taxon>
        <taxon>Eleutherodactylinae</taxon>
        <taxon>Eleutherodactylus</taxon>
        <taxon>Eleutherodactylus</taxon>
    </lineage>
</organism>
<reference evidence="1" key="1">
    <citation type="thesis" date="2020" institute="ProQuest LLC" country="789 East Eisenhower Parkway, Ann Arbor, MI, USA">
        <title>Comparative Genomics and Chromosome Evolution.</title>
        <authorList>
            <person name="Mudd A.B."/>
        </authorList>
    </citation>
    <scope>NUCLEOTIDE SEQUENCE</scope>
    <source>
        <strain evidence="1">HN-11 Male</strain>
        <tissue evidence="1">Kidney and liver</tissue>
    </source>
</reference>
<comment type="caution">
    <text evidence="1">The sequence shown here is derived from an EMBL/GenBank/DDBJ whole genome shotgun (WGS) entry which is preliminary data.</text>
</comment>
<name>A0A8J6BER7_ELECQ</name>
<dbReference type="AlphaFoldDB" id="A0A8J6BER7"/>